<evidence type="ECO:0000313" key="1">
    <source>
        <dbReference type="EMBL" id="QDU26496.1"/>
    </source>
</evidence>
<dbReference type="Gene3D" id="3.40.720.10">
    <property type="entry name" value="Alkaline Phosphatase, subunit A"/>
    <property type="match status" value="1"/>
</dbReference>
<evidence type="ECO:0000313" key="2">
    <source>
        <dbReference type="Proteomes" id="UP000315017"/>
    </source>
</evidence>
<proteinExistence type="predicted"/>
<gene>
    <name evidence="1" type="ORF">ETAA8_15740</name>
</gene>
<name>A0A517Y8E3_9BACT</name>
<reference evidence="1 2" key="1">
    <citation type="submission" date="2019-02" db="EMBL/GenBank/DDBJ databases">
        <title>Deep-cultivation of Planctomycetes and their phenomic and genomic characterization uncovers novel biology.</title>
        <authorList>
            <person name="Wiegand S."/>
            <person name="Jogler M."/>
            <person name="Boedeker C."/>
            <person name="Pinto D."/>
            <person name="Vollmers J."/>
            <person name="Rivas-Marin E."/>
            <person name="Kohn T."/>
            <person name="Peeters S.H."/>
            <person name="Heuer A."/>
            <person name="Rast P."/>
            <person name="Oberbeckmann S."/>
            <person name="Bunk B."/>
            <person name="Jeske O."/>
            <person name="Meyerdierks A."/>
            <person name="Storesund J.E."/>
            <person name="Kallscheuer N."/>
            <person name="Luecker S."/>
            <person name="Lage O.M."/>
            <person name="Pohl T."/>
            <person name="Merkel B.J."/>
            <person name="Hornburger P."/>
            <person name="Mueller R.-W."/>
            <person name="Bruemmer F."/>
            <person name="Labrenz M."/>
            <person name="Spormann A.M."/>
            <person name="Op den Camp H."/>
            <person name="Overmann J."/>
            <person name="Amann R."/>
            <person name="Jetten M.S.M."/>
            <person name="Mascher T."/>
            <person name="Medema M.H."/>
            <person name="Devos D.P."/>
            <person name="Kaster A.-K."/>
            <person name="Ovreas L."/>
            <person name="Rohde M."/>
            <person name="Galperin M.Y."/>
            <person name="Jogler C."/>
        </authorList>
    </citation>
    <scope>NUCLEOTIDE SEQUENCE [LARGE SCALE GENOMIC DNA]</scope>
    <source>
        <strain evidence="1 2">ETA_A8</strain>
    </source>
</reference>
<dbReference type="Proteomes" id="UP000315017">
    <property type="component" value="Chromosome"/>
</dbReference>
<accession>A0A517Y8E3</accession>
<dbReference type="InterPro" id="IPR006311">
    <property type="entry name" value="TAT_signal"/>
</dbReference>
<dbReference type="OrthoDB" id="127333at2"/>
<dbReference type="RefSeq" id="WP_145087147.1">
    <property type="nucleotide sequence ID" value="NZ_CP036274.1"/>
</dbReference>
<dbReference type="InterPro" id="IPR017850">
    <property type="entry name" value="Alkaline_phosphatase_core_sf"/>
</dbReference>
<organism evidence="1 2">
    <name type="scientific">Anatilimnocola aggregata</name>
    <dbReference type="NCBI Taxonomy" id="2528021"/>
    <lineage>
        <taxon>Bacteria</taxon>
        <taxon>Pseudomonadati</taxon>
        <taxon>Planctomycetota</taxon>
        <taxon>Planctomycetia</taxon>
        <taxon>Pirellulales</taxon>
        <taxon>Pirellulaceae</taxon>
        <taxon>Anatilimnocola</taxon>
    </lineage>
</organism>
<dbReference type="Pfam" id="PF07394">
    <property type="entry name" value="DUF1501"/>
    <property type="match status" value="1"/>
</dbReference>
<protein>
    <recommendedName>
        <fullName evidence="3">DUF1501 domain-containing protein</fullName>
    </recommendedName>
</protein>
<dbReference type="KEGG" id="aagg:ETAA8_15740"/>
<dbReference type="EMBL" id="CP036274">
    <property type="protein sequence ID" value="QDU26496.1"/>
    <property type="molecule type" value="Genomic_DNA"/>
</dbReference>
<keyword evidence="2" id="KW-1185">Reference proteome</keyword>
<dbReference type="SUPFAM" id="SSF53649">
    <property type="entry name" value="Alkaline phosphatase-like"/>
    <property type="match status" value="1"/>
</dbReference>
<dbReference type="PROSITE" id="PS51318">
    <property type="entry name" value="TAT"/>
    <property type="match status" value="1"/>
</dbReference>
<dbReference type="PANTHER" id="PTHR43737">
    <property type="entry name" value="BLL7424 PROTEIN"/>
    <property type="match status" value="1"/>
</dbReference>
<sequence length="488" mass="53221">MQTSTQLSRRHLLTQAGGGAGMLALAALLADEGLLSNSLAAESATSKGTAPLNPLAPHAGHFPAKAKNVIWLFMNGGPSQVDTWDYKPELEKRDGQELKGFDKNTGFFTGQVGPVMKSPFKFAQHGKSGAWVSDIFPGMAQHVDDMAFVHSCYTGSNNHSPALFMINTGMAKMGHPCVGSWVTYGLGSESQSLPAFVAMTDPLGRGLPKGYSQNWGAGFLPSVYQGTWLKPSGDAIDNLYRPADQGDKQQRAALDLLARLNRKQLAERPHEAELAARIESFELAYRMQLAAPEAIDIQQEPEHIHKLYGVGEKRCDHFAKQCLMARRLVERGVRFVQIYSGGMENERSWDGHKDIKGNHEQFAGETDTPIAGLLADLKQRGLLENTLVVWGGEFGRLPIVQTGGTGRDHNPHAFTYWLAGGGVKGGVKHGATDELGHKAVEDRVHVNDLHATILHLLGLDHQKLTFRMSGRDFRLTDVAGHVVKEVLA</sequence>
<dbReference type="AlphaFoldDB" id="A0A517Y8E3"/>
<dbReference type="InterPro" id="IPR010869">
    <property type="entry name" value="DUF1501"/>
</dbReference>
<dbReference type="PANTHER" id="PTHR43737:SF1">
    <property type="entry name" value="DUF1501 DOMAIN-CONTAINING PROTEIN"/>
    <property type="match status" value="1"/>
</dbReference>
<evidence type="ECO:0008006" key="3">
    <source>
        <dbReference type="Google" id="ProtNLM"/>
    </source>
</evidence>